<gene>
    <name evidence="1" type="ORF">P7K49_003525</name>
</gene>
<sequence>MPRQRVSTEGMPNNGDLVACSPVMPHHPEAHPGRPVGPYSTELLHDGRSFVDEYELYMATLLESQPPAQYKVTIVKSLNGACLFVASHFTSSGKLPESHKPHALLTQLKGLEQRPVKTADVNLAREELRMLVKAIKAALEHNDRSFVDIWR</sequence>
<reference evidence="1 2" key="1">
    <citation type="submission" date="2023-05" db="EMBL/GenBank/DDBJ databases">
        <title>B98-5 Cell Line De Novo Hybrid Assembly: An Optical Mapping Approach.</title>
        <authorList>
            <person name="Kananen K."/>
            <person name="Auerbach J.A."/>
            <person name="Kautto E."/>
            <person name="Blachly J.S."/>
        </authorList>
    </citation>
    <scope>NUCLEOTIDE SEQUENCE [LARGE SCALE GENOMIC DNA]</scope>
    <source>
        <strain evidence="1">B95-8</strain>
        <tissue evidence="1">Cell line</tissue>
    </source>
</reference>
<dbReference type="PANTHER" id="PTHR34916">
    <property type="entry name" value="GI:13385330"/>
    <property type="match status" value="1"/>
</dbReference>
<organism evidence="1 2">
    <name type="scientific">Saguinus oedipus</name>
    <name type="common">Cotton-top tamarin</name>
    <name type="synonym">Oedipomidas oedipus</name>
    <dbReference type="NCBI Taxonomy" id="9490"/>
    <lineage>
        <taxon>Eukaryota</taxon>
        <taxon>Metazoa</taxon>
        <taxon>Chordata</taxon>
        <taxon>Craniata</taxon>
        <taxon>Vertebrata</taxon>
        <taxon>Euteleostomi</taxon>
        <taxon>Mammalia</taxon>
        <taxon>Eutheria</taxon>
        <taxon>Euarchontoglires</taxon>
        <taxon>Primates</taxon>
        <taxon>Haplorrhini</taxon>
        <taxon>Platyrrhini</taxon>
        <taxon>Cebidae</taxon>
        <taxon>Callitrichinae</taxon>
        <taxon>Saguinus</taxon>
    </lineage>
</organism>
<comment type="caution">
    <text evidence="1">The sequence shown here is derived from an EMBL/GenBank/DDBJ whole genome shotgun (WGS) entry which is preliminary data.</text>
</comment>
<name>A0ABQ9W4U1_SAGOE</name>
<dbReference type="PANTHER" id="PTHR34916:SF1">
    <property type="entry name" value="GI:13385330"/>
    <property type="match status" value="1"/>
</dbReference>
<accession>A0ABQ9W4U1</accession>
<keyword evidence="2" id="KW-1185">Reference proteome</keyword>
<proteinExistence type="predicted"/>
<protein>
    <submittedName>
        <fullName evidence="1">Uncharacterized protein</fullName>
    </submittedName>
</protein>
<evidence type="ECO:0000313" key="1">
    <source>
        <dbReference type="EMBL" id="KAK2116639.1"/>
    </source>
</evidence>
<dbReference type="EMBL" id="JASSZA010000002">
    <property type="protein sequence ID" value="KAK2116639.1"/>
    <property type="molecule type" value="Genomic_DNA"/>
</dbReference>
<dbReference type="Proteomes" id="UP001266305">
    <property type="component" value="Unassembled WGS sequence"/>
</dbReference>
<evidence type="ECO:0000313" key="2">
    <source>
        <dbReference type="Proteomes" id="UP001266305"/>
    </source>
</evidence>